<sequence>MDIGFIGAGVMGRPMAANLVAAGHRLTVHRDTPAARADLGTTVRYAASAAEATRDCEIVVLMLPDTPDVEEAVCGDDGVLSSLRPGTLVIDMSSISPAAERKIATQVAGAGGAYLDAPVSGGEIGARDGTLSIMVGGAPEAVEKARPIFDVLGSRTSHIGPVGAGQVAKIANQIVVGLTIEAVAEALHLAEASGVDPLAVHSALMGGFASSRVLEVHGHRMIKGQFDPGFRIRLHHKDLRLAAEAADQLGVSLPGMNLVHVLLDRAVRAGLGDHDHSALRLLRNERAD</sequence>
<dbReference type="GO" id="GO:0051287">
    <property type="term" value="F:NAD binding"/>
    <property type="evidence" value="ECO:0007669"/>
    <property type="project" value="InterPro"/>
</dbReference>
<comment type="similarity">
    <text evidence="1">Belongs to the HIBADH-related family.</text>
</comment>
<evidence type="ECO:0000256" key="4">
    <source>
        <dbReference type="PIRSR" id="PIRSR000103-1"/>
    </source>
</evidence>
<dbReference type="InterPro" id="IPR029154">
    <property type="entry name" value="HIBADH-like_NADP-bd"/>
</dbReference>
<keyword evidence="8" id="KW-1185">Reference proteome</keyword>
<protein>
    <submittedName>
        <fullName evidence="7">NAD(P)-dependent oxidoreductase</fullName>
    </submittedName>
</protein>
<dbReference type="InterPro" id="IPR015815">
    <property type="entry name" value="HIBADH-related"/>
</dbReference>
<keyword evidence="2" id="KW-0560">Oxidoreductase</keyword>
<accession>A0A7C9W3G3</accession>
<dbReference type="SUPFAM" id="SSF51735">
    <property type="entry name" value="NAD(P)-binding Rossmann-fold domains"/>
    <property type="match status" value="1"/>
</dbReference>
<evidence type="ECO:0000256" key="3">
    <source>
        <dbReference type="ARBA" id="ARBA00023027"/>
    </source>
</evidence>
<dbReference type="PIRSF" id="PIRSF000103">
    <property type="entry name" value="HIBADH"/>
    <property type="match status" value="1"/>
</dbReference>
<proteinExistence type="inferred from homology"/>
<name>A0A7C9W3G3_9PSEU</name>
<dbReference type="RefSeq" id="WP_166054081.1">
    <property type="nucleotide sequence ID" value="NZ_JAAMPJ010000015.1"/>
</dbReference>
<comment type="caution">
    <text evidence="7">The sequence shown here is derived from an EMBL/GenBank/DDBJ whole genome shotgun (WGS) entry which is preliminary data.</text>
</comment>
<keyword evidence="3" id="KW-0520">NAD</keyword>
<dbReference type="SUPFAM" id="SSF48179">
    <property type="entry name" value="6-phosphogluconate dehydrogenase C-terminal domain-like"/>
    <property type="match status" value="1"/>
</dbReference>
<reference evidence="7 8" key="1">
    <citation type="submission" date="2020-03" db="EMBL/GenBank/DDBJ databases">
        <title>Isolation and identification of active actinomycetes.</title>
        <authorList>
            <person name="Sun X."/>
        </authorList>
    </citation>
    <scope>NUCLEOTIDE SEQUENCE [LARGE SCALE GENOMIC DNA]</scope>
    <source>
        <strain evidence="7 8">NEAU-D13</strain>
    </source>
</reference>
<evidence type="ECO:0000313" key="7">
    <source>
        <dbReference type="EMBL" id="NGY65278.1"/>
    </source>
</evidence>
<dbReference type="GO" id="GO:0016491">
    <property type="term" value="F:oxidoreductase activity"/>
    <property type="evidence" value="ECO:0007669"/>
    <property type="project" value="UniProtKB-KW"/>
</dbReference>
<dbReference type="InterPro" id="IPR008927">
    <property type="entry name" value="6-PGluconate_DH-like_C_sf"/>
</dbReference>
<feature type="domain" description="3-hydroxyisobutyrate dehydrogenase-like NAD-binding" evidence="6">
    <location>
        <begin position="163"/>
        <end position="279"/>
    </location>
</feature>
<evidence type="ECO:0000259" key="5">
    <source>
        <dbReference type="Pfam" id="PF03446"/>
    </source>
</evidence>
<dbReference type="PANTHER" id="PTHR43060">
    <property type="entry name" value="3-HYDROXYISOBUTYRATE DEHYDROGENASE-LIKE 1, MITOCHONDRIAL-RELATED"/>
    <property type="match status" value="1"/>
</dbReference>
<gene>
    <name evidence="7" type="ORF">G7043_40925</name>
</gene>
<organism evidence="7 8">
    <name type="scientific">Lentzea alba</name>
    <dbReference type="NCBI Taxonomy" id="2714351"/>
    <lineage>
        <taxon>Bacteria</taxon>
        <taxon>Bacillati</taxon>
        <taxon>Actinomycetota</taxon>
        <taxon>Actinomycetes</taxon>
        <taxon>Pseudonocardiales</taxon>
        <taxon>Pseudonocardiaceae</taxon>
        <taxon>Lentzea</taxon>
    </lineage>
</organism>
<dbReference type="PANTHER" id="PTHR43060:SF15">
    <property type="entry name" value="3-HYDROXYISOBUTYRATE DEHYDROGENASE-LIKE 1, MITOCHONDRIAL-RELATED"/>
    <property type="match status" value="1"/>
</dbReference>
<dbReference type="InterPro" id="IPR036291">
    <property type="entry name" value="NAD(P)-bd_dom_sf"/>
</dbReference>
<feature type="domain" description="6-phosphogluconate dehydrogenase NADP-binding" evidence="5">
    <location>
        <begin position="2"/>
        <end position="160"/>
    </location>
</feature>
<dbReference type="Gene3D" id="1.10.1040.10">
    <property type="entry name" value="N-(1-d-carboxylethyl)-l-norvaline Dehydrogenase, domain 2"/>
    <property type="match status" value="1"/>
</dbReference>
<dbReference type="EMBL" id="JAAMPJ010000015">
    <property type="protein sequence ID" value="NGY65278.1"/>
    <property type="molecule type" value="Genomic_DNA"/>
</dbReference>
<evidence type="ECO:0000256" key="1">
    <source>
        <dbReference type="ARBA" id="ARBA00009080"/>
    </source>
</evidence>
<evidence type="ECO:0000256" key="2">
    <source>
        <dbReference type="ARBA" id="ARBA00023002"/>
    </source>
</evidence>
<dbReference type="GO" id="GO:0050661">
    <property type="term" value="F:NADP binding"/>
    <property type="evidence" value="ECO:0007669"/>
    <property type="project" value="InterPro"/>
</dbReference>
<evidence type="ECO:0000259" key="6">
    <source>
        <dbReference type="Pfam" id="PF14833"/>
    </source>
</evidence>
<dbReference type="InterPro" id="IPR006115">
    <property type="entry name" value="6PGDH_NADP-bd"/>
</dbReference>
<dbReference type="Gene3D" id="3.40.50.720">
    <property type="entry name" value="NAD(P)-binding Rossmann-like Domain"/>
    <property type="match status" value="1"/>
</dbReference>
<feature type="active site" evidence="4">
    <location>
        <position position="169"/>
    </location>
</feature>
<dbReference type="Pfam" id="PF14833">
    <property type="entry name" value="NAD_binding_11"/>
    <property type="match status" value="1"/>
</dbReference>
<evidence type="ECO:0000313" key="8">
    <source>
        <dbReference type="Proteomes" id="UP000481360"/>
    </source>
</evidence>
<dbReference type="AlphaFoldDB" id="A0A7C9W3G3"/>
<dbReference type="Proteomes" id="UP000481360">
    <property type="component" value="Unassembled WGS sequence"/>
</dbReference>
<dbReference type="Pfam" id="PF03446">
    <property type="entry name" value="NAD_binding_2"/>
    <property type="match status" value="1"/>
</dbReference>
<dbReference type="InterPro" id="IPR013328">
    <property type="entry name" value="6PGD_dom2"/>
</dbReference>